<dbReference type="PANTHER" id="PTHR47642:SF5">
    <property type="entry name" value="ATP-DEPENDENT DNA HELICASE"/>
    <property type="match status" value="1"/>
</dbReference>
<dbReference type="GO" id="GO:0000723">
    <property type="term" value="P:telomere maintenance"/>
    <property type="evidence" value="ECO:0007669"/>
    <property type="project" value="InterPro"/>
</dbReference>
<sequence length="661" mass="74304">MAKKTKVAYVVFHGKRTGIFSTWAECEAQVKGFPKASFQGYETQREADDAWRNRSSTVQTNPPSQAAKPGSIEGHLQEIEPNKSQVGKHQHNDKSNLKRPSAVTDLTLSDGDEPLEQPPAKKIRTSPIPHIAGKDEQGEEDDLEPVVLTSEQQAVVDMALGGKNIFLTGAAGSGKTVTLKEILRRFDKRGVKYQVVAPTGIAALPLGGKTTYSFLGLKPDSLHLSIEKLLEGIKPNTRENAMPVRVLVVEEISMVENQFLERMSLILQQIRAPNLPFGGMQVIFLGDFHQLPPVKPFEHCLPCGKLMSKQPPYECEDCTPTKQAAFKDKDKWAFKAAVWTKLNLRMVYLQQIHRQKAGQFQNILNKIRDGIDKLSDEEWNALEAKKTFPEGIRAVKLMSLRRSVEEVNTRELRAISAPTRMWESYDSYAMVESDPFRVQRPWEQDQPLKQHRLAKKLTLKISAKVILLTNYGSDGLVNGSQGEVIDFRPHDPKKDEEDIPKGNQSDEWALNAFSEMNACTKDHLLEDPIVRFSNGTVRRIKAITSTTRYGTNLAPYRASRTQFPLALAWALSIHKSQGMTLDYVEVSSRYLFESGQLYVALSRATSLEGLTVTGFSRKQIGVDPEVVKFYKNTNWETFSSTPPKHVQKLTPLVGRETIYLD</sequence>
<dbReference type="Gene3D" id="3.40.50.300">
    <property type="entry name" value="P-loop containing nucleotide triphosphate hydrolases"/>
    <property type="match status" value="2"/>
</dbReference>
<reference evidence="4 5" key="1">
    <citation type="submission" date="2016-03" db="EMBL/GenBank/DDBJ databases">
        <authorList>
            <person name="Ploux O."/>
        </authorList>
    </citation>
    <scope>NUCLEOTIDE SEQUENCE [LARGE SCALE GENOMIC DNA]</scope>
    <source>
        <strain evidence="4 5">UAMH 11012</strain>
    </source>
</reference>
<keyword evidence="1 4" id="KW-0347">Helicase</keyword>
<dbReference type="Gene3D" id="3.40.970.10">
    <property type="entry name" value="Ribonuclease H1, N-terminal domain"/>
    <property type="match status" value="1"/>
</dbReference>
<dbReference type="GO" id="GO:0006310">
    <property type="term" value="P:DNA recombination"/>
    <property type="evidence" value="ECO:0007669"/>
    <property type="project" value="UniProtKB-KW"/>
</dbReference>
<dbReference type="CDD" id="cd18809">
    <property type="entry name" value="SF1_C_RecD"/>
    <property type="match status" value="1"/>
</dbReference>
<evidence type="ECO:0000256" key="2">
    <source>
        <dbReference type="SAM" id="MobiDB-lite"/>
    </source>
</evidence>
<dbReference type="Pfam" id="PF01693">
    <property type="entry name" value="Cauli_VI"/>
    <property type="match status" value="1"/>
</dbReference>
<dbReference type="GO" id="GO:0043139">
    <property type="term" value="F:5'-3' DNA helicase activity"/>
    <property type="evidence" value="ECO:0007669"/>
    <property type="project" value="UniProtKB-EC"/>
</dbReference>
<dbReference type="GO" id="GO:0005524">
    <property type="term" value="F:ATP binding"/>
    <property type="evidence" value="ECO:0007669"/>
    <property type="project" value="UniProtKB-KW"/>
</dbReference>
<evidence type="ECO:0000313" key="4">
    <source>
        <dbReference type="EMBL" id="CZR68706.1"/>
    </source>
</evidence>
<name>A0A1L7XUL4_9HELO</name>
<keyword evidence="1" id="KW-0227">DNA damage</keyword>
<dbReference type="SMART" id="SM00382">
    <property type="entry name" value="AAA"/>
    <property type="match status" value="1"/>
</dbReference>
<dbReference type="SUPFAM" id="SSF52540">
    <property type="entry name" value="P-loop containing nucleoside triphosphate hydrolases"/>
    <property type="match status" value="2"/>
</dbReference>
<feature type="compositionally biased region" description="Polar residues" evidence="2">
    <location>
        <begin position="53"/>
        <end position="64"/>
    </location>
</feature>
<keyword evidence="1" id="KW-0234">DNA repair</keyword>
<feature type="compositionally biased region" description="Basic and acidic residues" evidence="2">
    <location>
        <begin position="485"/>
        <end position="500"/>
    </location>
</feature>
<dbReference type="OrthoDB" id="432234at2759"/>
<dbReference type="Proteomes" id="UP000184330">
    <property type="component" value="Unassembled WGS sequence"/>
</dbReference>
<dbReference type="InterPro" id="IPR037056">
    <property type="entry name" value="RNase_H1_N_sf"/>
</dbReference>
<comment type="catalytic activity">
    <reaction evidence="1">
        <text>ATP + H2O = ADP + phosphate + H(+)</text>
        <dbReference type="Rhea" id="RHEA:13065"/>
        <dbReference type="ChEBI" id="CHEBI:15377"/>
        <dbReference type="ChEBI" id="CHEBI:15378"/>
        <dbReference type="ChEBI" id="CHEBI:30616"/>
        <dbReference type="ChEBI" id="CHEBI:43474"/>
        <dbReference type="ChEBI" id="CHEBI:456216"/>
        <dbReference type="EC" id="5.6.2.3"/>
    </reaction>
</comment>
<feature type="region of interest" description="Disordered" evidence="2">
    <location>
        <begin position="44"/>
        <end position="70"/>
    </location>
</feature>
<dbReference type="Pfam" id="PF05970">
    <property type="entry name" value="PIF1"/>
    <property type="match status" value="1"/>
</dbReference>
<accession>A0A1L7XUL4</accession>
<dbReference type="InterPro" id="IPR009027">
    <property type="entry name" value="Ribosomal_bL9/RNase_H1_N"/>
</dbReference>
<evidence type="ECO:0000259" key="3">
    <source>
        <dbReference type="SMART" id="SM00382"/>
    </source>
</evidence>
<keyword evidence="1" id="KW-0378">Hydrolase</keyword>
<dbReference type="InterPro" id="IPR051055">
    <property type="entry name" value="PIF1_helicase"/>
</dbReference>
<dbReference type="PANTHER" id="PTHR47642">
    <property type="entry name" value="ATP-DEPENDENT DNA HELICASE"/>
    <property type="match status" value="1"/>
</dbReference>
<dbReference type="InterPro" id="IPR011320">
    <property type="entry name" value="RNase_H1_N"/>
</dbReference>
<feature type="region of interest" description="Disordered" evidence="2">
    <location>
        <begin position="482"/>
        <end position="503"/>
    </location>
</feature>
<organism evidence="4 5">
    <name type="scientific">Phialocephala subalpina</name>
    <dbReference type="NCBI Taxonomy" id="576137"/>
    <lineage>
        <taxon>Eukaryota</taxon>
        <taxon>Fungi</taxon>
        <taxon>Dikarya</taxon>
        <taxon>Ascomycota</taxon>
        <taxon>Pezizomycotina</taxon>
        <taxon>Leotiomycetes</taxon>
        <taxon>Helotiales</taxon>
        <taxon>Mollisiaceae</taxon>
        <taxon>Phialocephala</taxon>
        <taxon>Phialocephala fortinii species complex</taxon>
    </lineage>
</organism>
<keyword evidence="5" id="KW-1185">Reference proteome</keyword>
<evidence type="ECO:0000256" key="1">
    <source>
        <dbReference type="RuleBase" id="RU363044"/>
    </source>
</evidence>
<feature type="region of interest" description="Disordered" evidence="2">
    <location>
        <begin position="83"/>
        <end position="141"/>
    </location>
</feature>
<dbReference type="InterPro" id="IPR027417">
    <property type="entry name" value="P-loop_NTPase"/>
</dbReference>
<dbReference type="InterPro" id="IPR010285">
    <property type="entry name" value="DNA_helicase_pif1-like_DEAD"/>
</dbReference>
<keyword evidence="1" id="KW-0067">ATP-binding</keyword>
<comment type="cofactor">
    <cofactor evidence="1">
        <name>Mg(2+)</name>
        <dbReference type="ChEBI" id="CHEBI:18420"/>
    </cofactor>
</comment>
<dbReference type="AlphaFoldDB" id="A0A1L7XUL4"/>
<keyword evidence="1" id="KW-0547">Nucleotide-binding</keyword>
<gene>
    <name evidence="4" type="ORF">PAC_18605</name>
</gene>
<protein>
    <recommendedName>
        <fullName evidence="1">ATP-dependent DNA helicase</fullName>
        <ecNumber evidence="1">5.6.2.3</ecNumber>
    </recommendedName>
</protein>
<dbReference type="SUPFAM" id="SSF55658">
    <property type="entry name" value="L9 N-domain-like"/>
    <property type="match status" value="1"/>
</dbReference>
<dbReference type="STRING" id="576137.A0A1L7XUL4"/>
<proteinExistence type="inferred from homology"/>
<feature type="domain" description="AAA+ ATPase" evidence="3">
    <location>
        <begin position="161"/>
        <end position="490"/>
    </location>
</feature>
<evidence type="ECO:0000313" key="5">
    <source>
        <dbReference type="Proteomes" id="UP000184330"/>
    </source>
</evidence>
<dbReference type="InterPro" id="IPR003593">
    <property type="entry name" value="AAA+_ATPase"/>
</dbReference>
<comment type="similarity">
    <text evidence="1">Belongs to the helicase family.</text>
</comment>
<dbReference type="GO" id="GO:0016887">
    <property type="term" value="F:ATP hydrolysis activity"/>
    <property type="evidence" value="ECO:0007669"/>
    <property type="project" value="RHEA"/>
</dbReference>
<dbReference type="GO" id="GO:0006281">
    <property type="term" value="P:DNA repair"/>
    <property type="evidence" value="ECO:0007669"/>
    <property type="project" value="UniProtKB-KW"/>
</dbReference>
<keyword evidence="1" id="KW-0233">DNA recombination</keyword>
<dbReference type="EMBL" id="FJOG01000058">
    <property type="protein sequence ID" value="CZR68706.1"/>
    <property type="molecule type" value="Genomic_DNA"/>
</dbReference>
<dbReference type="EC" id="5.6.2.3" evidence="1"/>